<dbReference type="EMBL" id="CP136891">
    <property type="protein sequence ID" value="WOK96702.1"/>
    <property type="molecule type" value="Genomic_DNA"/>
</dbReference>
<feature type="domain" description="GIY-YIG" evidence="10">
    <location>
        <begin position="42"/>
        <end position="137"/>
    </location>
</feature>
<keyword evidence="3 8" id="KW-0227">DNA damage</keyword>
<evidence type="ECO:0000256" key="2">
    <source>
        <dbReference type="ARBA" id="ARBA00022759"/>
    </source>
</evidence>
<dbReference type="EC" id="3.1.-.-" evidence="8"/>
<comment type="caution">
    <text evidence="8">Lacks conserved residue(s) required for the propagation of feature annotation.</text>
</comment>
<dbReference type="GO" id="GO:0000724">
    <property type="term" value="P:double-strand break repair via homologous recombination"/>
    <property type="evidence" value="ECO:0007669"/>
    <property type="project" value="TreeGrafter"/>
</dbReference>
<dbReference type="InterPro" id="IPR035901">
    <property type="entry name" value="GIY-YIG_endonuc_sf"/>
</dbReference>
<dbReference type="PANTHER" id="PTHR20208:SF10">
    <property type="entry name" value="STRUCTURE-SPECIFIC ENDONUCLEASE SUBUNIT SLX1"/>
    <property type="match status" value="1"/>
</dbReference>
<organism evidence="11 12">
    <name type="scientific">Canna indica</name>
    <name type="common">Indian-shot</name>
    <dbReference type="NCBI Taxonomy" id="4628"/>
    <lineage>
        <taxon>Eukaryota</taxon>
        <taxon>Viridiplantae</taxon>
        <taxon>Streptophyta</taxon>
        <taxon>Embryophyta</taxon>
        <taxon>Tracheophyta</taxon>
        <taxon>Spermatophyta</taxon>
        <taxon>Magnoliopsida</taxon>
        <taxon>Liliopsida</taxon>
        <taxon>Zingiberales</taxon>
        <taxon>Cannaceae</taxon>
        <taxon>Canna</taxon>
    </lineage>
</organism>
<keyword evidence="5 8" id="KW-0233">DNA recombination</keyword>
<evidence type="ECO:0000313" key="11">
    <source>
        <dbReference type="EMBL" id="WOK96702.1"/>
    </source>
</evidence>
<dbReference type="InterPro" id="IPR000305">
    <property type="entry name" value="GIY-YIG_endonuc"/>
</dbReference>
<evidence type="ECO:0000256" key="8">
    <source>
        <dbReference type="HAMAP-Rule" id="MF_03100"/>
    </source>
</evidence>
<evidence type="ECO:0000256" key="5">
    <source>
        <dbReference type="ARBA" id="ARBA00023172"/>
    </source>
</evidence>
<comment type="function">
    <text evidence="8">Catalytic subunit of a heterodimeric structure-specific endonuclease that resolves DNA secondary structures generated during DNA repair and recombination. Has endonuclease activity towards branched DNA substrates, introducing single-strand cuts in duplex DNA close to junctions with ss-DNA.</text>
</comment>
<comment type="subunit">
    <text evidence="8">Forms a heterodimer with a member of the SLX4 family.</text>
</comment>
<dbReference type="FunFam" id="3.40.1440.10:FF:000005">
    <property type="entry name" value="Structure-specific endonuclease subunit SLX1 homolog"/>
    <property type="match status" value="1"/>
</dbReference>
<keyword evidence="1 8" id="KW-0540">Nuclease</keyword>
<keyword evidence="2 8" id="KW-0255">Endonuclease</keyword>
<evidence type="ECO:0000256" key="4">
    <source>
        <dbReference type="ARBA" id="ARBA00022801"/>
    </source>
</evidence>
<evidence type="ECO:0000256" key="9">
    <source>
        <dbReference type="SAM" id="MobiDB-lite"/>
    </source>
</evidence>
<evidence type="ECO:0000256" key="7">
    <source>
        <dbReference type="ARBA" id="ARBA00023242"/>
    </source>
</evidence>
<dbReference type="Pfam" id="PF01541">
    <property type="entry name" value="GIY-YIG"/>
    <property type="match status" value="1"/>
</dbReference>
<evidence type="ECO:0000313" key="12">
    <source>
        <dbReference type="Proteomes" id="UP001327560"/>
    </source>
</evidence>
<accession>A0AAQ3JV51</accession>
<dbReference type="PANTHER" id="PTHR20208">
    <property type="entry name" value="STRUCTURE-SPECIFIC ENDONUCLEASE SUBUNIT SLX1"/>
    <property type="match status" value="1"/>
</dbReference>
<gene>
    <name evidence="11" type="ORF">Cni_G05409</name>
</gene>
<dbReference type="InterPro" id="IPR027520">
    <property type="entry name" value="Slx1"/>
</dbReference>
<feature type="region of interest" description="Disordered" evidence="9">
    <location>
        <begin position="1"/>
        <end position="37"/>
    </location>
</feature>
<dbReference type="Gene3D" id="3.40.1440.10">
    <property type="entry name" value="GIY-YIG endonuclease"/>
    <property type="match status" value="1"/>
</dbReference>
<keyword evidence="12" id="KW-1185">Reference proteome</keyword>
<dbReference type="GO" id="GO:0017108">
    <property type="term" value="F:5'-flap endonuclease activity"/>
    <property type="evidence" value="ECO:0007669"/>
    <property type="project" value="InterPro"/>
</dbReference>
<dbReference type="GO" id="GO:0033557">
    <property type="term" value="C:Slx1-Slx4 complex"/>
    <property type="evidence" value="ECO:0007669"/>
    <property type="project" value="UniProtKB-UniRule"/>
</dbReference>
<dbReference type="CDD" id="cd10455">
    <property type="entry name" value="GIY-YIG_SLX1"/>
    <property type="match status" value="1"/>
</dbReference>
<evidence type="ECO:0000256" key="1">
    <source>
        <dbReference type="ARBA" id="ARBA00022722"/>
    </source>
</evidence>
<comment type="cofactor">
    <cofactor evidence="8">
        <name>a divalent metal cation</name>
        <dbReference type="ChEBI" id="CHEBI:60240"/>
    </cofactor>
</comment>
<comment type="similarity">
    <text evidence="8">Belongs to the SLX1 family.</text>
</comment>
<dbReference type="PROSITE" id="PS50164">
    <property type="entry name" value="GIY_YIG"/>
    <property type="match status" value="1"/>
</dbReference>
<dbReference type="AlphaFoldDB" id="A0AAQ3JV51"/>
<reference evidence="11 12" key="1">
    <citation type="submission" date="2023-10" db="EMBL/GenBank/DDBJ databases">
        <title>Chromosome-scale genome assembly provides insights into flower coloration mechanisms of Canna indica.</title>
        <authorList>
            <person name="Li C."/>
        </authorList>
    </citation>
    <scope>NUCLEOTIDE SEQUENCE [LARGE SCALE GENOMIC DNA]</scope>
    <source>
        <tissue evidence="11">Flower</tissue>
    </source>
</reference>
<feature type="compositionally biased region" description="Basic and acidic residues" evidence="9">
    <location>
        <begin position="17"/>
        <end position="26"/>
    </location>
</feature>
<feature type="region of interest" description="Disordered" evidence="9">
    <location>
        <begin position="216"/>
        <end position="241"/>
    </location>
</feature>
<evidence type="ECO:0000256" key="3">
    <source>
        <dbReference type="ARBA" id="ARBA00022763"/>
    </source>
</evidence>
<proteinExistence type="inferred from homology"/>
<keyword evidence="4 8" id="KW-0378">Hydrolase</keyword>
<dbReference type="Proteomes" id="UP001327560">
    <property type="component" value="Chromosome 2"/>
</dbReference>
<sequence length="432" mass="49326">MRARKGRAAEASTVEKSSPEEERNDFGETNPIEKGSSEEEKGFFACYLLASLSPRHKGRTYIGFTVNPRRRIRQHNGEIRCGAWRTKKGRPWEMALCIYGFPSNVSALQVYCFELWRTLSLQFEWAWQHPRESLAVRKAASSFKSLSGLANKIKIAHTMLSLPAWENLNLTVNFFSTKYKKYTAGCPKLPKQMRTMLCIMDELPCYIKGPIFDDNIEEDGDDDDDNDDDDDDNQKEVQNSTCMDVSVDHVEVDVNHVQMTSKHDFDIWRNHDDFRHSMELGESPCSMESPKATEEPFDNELGVANLMEKKIHGDLNLWKGFSETTKAYCLIESPKPDQEDSRTSRDIISRVSCSEVTFEFLEQNNLESFRQQCTPKSSNKKASSDCFLLSPDSNVIDLVTPSSFLVGSCRNKHMKTTVHMDIIDLTDSPFSL</sequence>
<keyword evidence="7 8" id="KW-0539">Nucleus</keyword>
<dbReference type="HAMAP" id="MF_03100">
    <property type="entry name" value="Endonuc_su_Slx1"/>
    <property type="match status" value="1"/>
</dbReference>
<dbReference type="InterPro" id="IPR050381">
    <property type="entry name" value="SLX1_endonuclease"/>
</dbReference>
<name>A0AAQ3JV51_9LILI</name>
<feature type="compositionally biased region" description="Acidic residues" evidence="9">
    <location>
        <begin position="216"/>
        <end position="233"/>
    </location>
</feature>
<dbReference type="GO" id="GO:0008821">
    <property type="term" value="F:crossover junction DNA endonuclease activity"/>
    <property type="evidence" value="ECO:0007669"/>
    <property type="project" value="TreeGrafter"/>
</dbReference>
<evidence type="ECO:0000259" key="10">
    <source>
        <dbReference type="PROSITE" id="PS50164"/>
    </source>
</evidence>
<comment type="subcellular location">
    <subcellularLocation>
        <location evidence="8">Nucleus</location>
    </subcellularLocation>
</comment>
<keyword evidence="6 8" id="KW-0234">DNA repair</keyword>
<evidence type="ECO:0000256" key="6">
    <source>
        <dbReference type="ARBA" id="ARBA00023204"/>
    </source>
</evidence>
<protein>
    <recommendedName>
        <fullName evidence="8">Structure-specific endonuclease subunit SLX1 homolog</fullName>
        <ecNumber evidence="8">3.1.-.-</ecNumber>
    </recommendedName>
</protein>